<keyword evidence="2" id="KW-1133">Transmembrane helix</keyword>
<feature type="region of interest" description="Disordered" evidence="1">
    <location>
        <begin position="217"/>
        <end position="262"/>
    </location>
</feature>
<evidence type="ECO:0000313" key="3">
    <source>
        <dbReference type="EMBL" id="PBL04212.1"/>
    </source>
</evidence>
<sequence length="856" mass="96326">MLFVVDCLHSDQARRRCTLGLNEEHVEMLRFDLVKQVRQRKAVYHTRKGMRTTTLASCWLLKALRRFICGHTGARSPLKVILLLWRFFRRLFQPFSHTRDDGTPDKPPQHIADQVSYLPQGTEPTKCTISLVVDGSTVPDEPAMAIACQTSLPSDSRSSHDIAPVSVDSCSQTGLAGTDLNPSNGHPLLHGFRLSSITRSSSAVHNSAADAHQNSLDVHLPPARPTSGQRGLSSGFEAPQPPTAAQRGQNQDGASNSTLQDVHPRIKAVMPDYARIFRLRQRKPYELDPPPLAPLMTSFHIHGVPSDWSSHVHPQGPRYYAHEIVFHTSANTSSPSSVFLLQVFTEADIVVPEVLYVLTGFLDNIVSYISAKGISLPPKVDLFLGLRWFRDGTVTCEYYFADHVHRSVFWLDDVDVKALSISGVITTEPSHLAHAMEARYWFHRYLFPVCQEMTSDIIEEVNDFLINCLAEVSDKSYARYGFTLPELQRYLSVVTTIMNSPGSYYRPGSLCVVAKIMENCSRNRYVEFYGEPGAYLGPPVERLDRDIYKRLQTPLISLLSPFLFFAPDSHHIVLHEIFHNGLTKVDWSAFIRKLSTEWQDFVINATVLLNANIAFLAIQSIDESSVDKGRSPAQIASYVSTVLSVGSISLGLLLLQKNRYKDRVYTTSKFEFLGLQEGESGRRLGLETLAIMYSLPWALLMWAMIFFLAAFCLMCFTTSSLSVRMIVGSALLAIGILIFWYLTISRELYELRWYVRAHVHLVNAWYRLSWELSTHLPAKFNMDWMKRMLRMSSNDAEMASMDSSTTASLDDDEAMTCSHETTSMNSYETTSASLHATISSYDTASMRSHVTDVDVV</sequence>
<feature type="transmembrane region" description="Helical" evidence="2">
    <location>
        <begin position="635"/>
        <end position="655"/>
    </location>
</feature>
<proteinExistence type="predicted"/>
<dbReference type="InParanoid" id="A0A2H3E9X3"/>
<dbReference type="OrthoDB" id="2674421at2759"/>
<evidence type="ECO:0000313" key="4">
    <source>
        <dbReference type="Proteomes" id="UP000217790"/>
    </source>
</evidence>
<reference evidence="4" key="1">
    <citation type="journal article" date="2017" name="Nat. Ecol. Evol.">
        <title>Genome expansion and lineage-specific genetic innovations in the forest pathogenic fungi Armillaria.</title>
        <authorList>
            <person name="Sipos G."/>
            <person name="Prasanna A.N."/>
            <person name="Walter M.C."/>
            <person name="O'Connor E."/>
            <person name="Balint B."/>
            <person name="Krizsan K."/>
            <person name="Kiss B."/>
            <person name="Hess J."/>
            <person name="Varga T."/>
            <person name="Slot J."/>
            <person name="Riley R."/>
            <person name="Boka B."/>
            <person name="Rigling D."/>
            <person name="Barry K."/>
            <person name="Lee J."/>
            <person name="Mihaltcheva S."/>
            <person name="LaButti K."/>
            <person name="Lipzen A."/>
            <person name="Waldron R."/>
            <person name="Moloney N.M."/>
            <person name="Sperisen C."/>
            <person name="Kredics L."/>
            <person name="Vagvoelgyi C."/>
            <person name="Patrignani A."/>
            <person name="Fitzpatrick D."/>
            <person name="Nagy I."/>
            <person name="Doyle S."/>
            <person name="Anderson J.B."/>
            <person name="Grigoriev I.V."/>
            <person name="Gueldener U."/>
            <person name="Muensterkoetter M."/>
            <person name="Nagy L.G."/>
        </authorList>
    </citation>
    <scope>NUCLEOTIDE SEQUENCE [LARGE SCALE GENOMIC DNA]</scope>
    <source>
        <strain evidence="4">Ar21-2</strain>
    </source>
</reference>
<name>A0A2H3E9X3_ARMGA</name>
<dbReference type="Proteomes" id="UP000217790">
    <property type="component" value="Unassembled WGS sequence"/>
</dbReference>
<dbReference type="OMA" id="AMEARYW"/>
<dbReference type="EMBL" id="KZ293644">
    <property type="protein sequence ID" value="PBL04212.1"/>
    <property type="molecule type" value="Genomic_DNA"/>
</dbReference>
<keyword evidence="2" id="KW-0472">Membrane</keyword>
<protein>
    <submittedName>
        <fullName evidence="3">Uncharacterized protein</fullName>
    </submittedName>
</protein>
<gene>
    <name evidence="3" type="ORF">ARMGADRAFT_46035</name>
</gene>
<dbReference type="AlphaFoldDB" id="A0A2H3E9X3"/>
<keyword evidence="2" id="KW-0812">Transmembrane</keyword>
<keyword evidence="4" id="KW-1185">Reference proteome</keyword>
<feature type="transmembrane region" description="Helical" evidence="2">
    <location>
        <begin position="725"/>
        <end position="744"/>
    </location>
</feature>
<evidence type="ECO:0000256" key="2">
    <source>
        <dbReference type="SAM" id="Phobius"/>
    </source>
</evidence>
<organism evidence="3 4">
    <name type="scientific">Armillaria gallica</name>
    <name type="common">Bulbous honey fungus</name>
    <name type="synonym">Armillaria bulbosa</name>
    <dbReference type="NCBI Taxonomy" id="47427"/>
    <lineage>
        <taxon>Eukaryota</taxon>
        <taxon>Fungi</taxon>
        <taxon>Dikarya</taxon>
        <taxon>Basidiomycota</taxon>
        <taxon>Agaricomycotina</taxon>
        <taxon>Agaricomycetes</taxon>
        <taxon>Agaricomycetidae</taxon>
        <taxon>Agaricales</taxon>
        <taxon>Marasmiineae</taxon>
        <taxon>Physalacriaceae</taxon>
        <taxon>Armillaria</taxon>
    </lineage>
</organism>
<feature type="transmembrane region" description="Helical" evidence="2">
    <location>
        <begin position="699"/>
        <end position="719"/>
    </location>
</feature>
<accession>A0A2H3E9X3</accession>
<evidence type="ECO:0000256" key="1">
    <source>
        <dbReference type="SAM" id="MobiDB-lite"/>
    </source>
</evidence>
<feature type="compositionally biased region" description="Polar residues" evidence="1">
    <location>
        <begin position="246"/>
        <end position="260"/>
    </location>
</feature>